<feature type="domain" description="HTH cro/C1-type" evidence="1">
    <location>
        <begin position="18"/>
        <end position="73"/>
    </location>
</feature>
<sequence>MAARPQPTARRIGLGHELRQLRKEAGLTIAQAVEGLSFDESTLQRVETGWKSFRQAGHLRELLEKLGITDEDQVDRLVLLQRESSSREWWSDGSTHMLSGMPRFLGIEAVATEIRTFHPQIVPGILQAPRYSRAVHELHKHIDETTTEFIQQSVQLRSKRQEALTREHDPVKFWAVLSETALRYPVGGADVMCEQYEELLRMDELENITLQILPQGEGGYVPLHDIILMSLIDGLPTTVGCDTAMRTVAVTDKPREVNRFSRMFDAVVSNALPPRDTSKFLHRLVREIAA</sequence>
<dbReference type="Pfam" id="PF19054">
    <property type="entry name" value="DUF5753"/>
    <property type="match status" value="1"/>
</dbReference>
<dbReference type="SUPFAM" id="SSF47413">
    <property type="entry name" value="lambda repressor-like DNA-binding domains"/>
    <property type="match status" value="1"/>
</dbReference>
<accession>A0ABW9HV76</accession>
<dbReference type="Gene3D" id="1.10.260.40">
    <property type="entry name" value="lambda repressor-like DNA-binding domains"/>
    <property type="match status" value="1"/>
</dbReference>
<evidence type="ECO:0000313" key="2">
    <source>
        <dbReference type="EMBL" id="MFM9611536.1"/>
    </source>
</evidence>
<protein>
    <submittedName>
        <fullName evidence="2">Helix-turn-helix domain-containing protein</fullName>
    </submittedName>
</protein>
<organism evidence="2 3">
    <name type="scientific">Streptomyces niveiscabiei</name>
    <dbReference type="NCBI Taxonomy" id="164115"/>
    <lineage>
        <taxon>Bacteria</taxon>
        <taxon>Bacillati</taxon>
        <taxon>Actinomycetota</taxon>
        <taxon>Actinomycetes</taxon>
        <taxon>Kitasatosporales</taxon>
        <taxon>Streptomycetaceae</taxon>
        <taxon>Streptomyces</taxon>
    </lineage>
</organism>
<dbReference type="Proteomes" id="UP001631957">
    <property type="component" value="Unassembled WGS sequence"/>
</dbReference>
<name>A0ABW9HV76_9ACTN</name>
<dbReference type="RefSeq" id="WP_409123871.1">
    <property type="nucleotide sequence ID" value="NZ_JBJVNI010000012.1"/>
</dbReference>
<keyword evidence="3" id="KW-1185">Reference proteome</keyword>
<reference evidence="2 3" key="1">
    <citation type="submission" date="2024-12" db="EMBL/GenBank/DDBJ databases">
        <title>Forecasting of Potato common scab and diversities of Pathogenic streptomyces spp. in china.</title>
        <authorList>
            <person name="Handique U."/>
            <person name="Wu J."/>
        </authorList>
    </citation>
    <scope>NUCLEOTIDE SEQUENCE [LARGE SCALE GENOMIC DNA]</scope>
    <source>
        <strain evidence="2 3">ZRIMU1530</strain>
    </source>
</reference>
<dbReference type="InterPro" id="IPR010982">
    <property type="entry name" value="Lambda_DNA-bd_dom_sf"/>
</dbReference>
<gene>
    <name evidence="2" type="ORF">ACKI18_22825</name>
</gene>
<dbReference type="EMBL" id="JBJVNI010000012">
    <property type="protein sequence ID" value="MFM9611536.1"/>
    <property type="molecule type" value="Genomic_DNA"/>
</dbReference>
<dbReference type="InterPro" id="IPR043917">
    <property type="entry name" value="DUF5753"/>
</dbReference>
<dbReference type="InterPro" id="IPR001387">
    <property type="entry name" value="Cro/C1-type_HTH"/>
</dbReference>
<evidence type="ECO:0000313" key="3">
    <source>
        <dbReference type="Proteomes" id="UP001631957"/>
    </source>
</evidence>
<dbReference type="PROSITE" id="PS50943">
    <property type="entry name" value="HTH_CROC1"/>
    <property type="match status" value="1"/>
</dbReference>
<dbReference type="CDD" id="cd00093">
    <property type="entry name" value="HTH_XRE"/>
    <property type="match status" value="1"/>
</dbReference>
<dbReference type="Pfam" id="PF13560">
    <property type="entry name" value="HTH_31"/>
    <property type="match status" value="1"/>
</dbReference>
<proteinExistence type="predicted"/>
<evidence type="ECO:0000259" key="1">
    <source>
        <dbReference type="PROSITE" id="PS50943"/>
    </source>
</evidence>
<comment type="caution">
    <text evidence="2">The sequence shown here is derived from an EMBL/GenBank/DDBJ whole genome shotgun (WGS) entry which is preliminary data.</text>
</comment>